<dbReference type="Proteomes" id="UP000258997">
    <property type="component" value="Segment"/>
</dbReference>
<gene>
    <name evidence="1" type="ORF">CcrBL10_gp007</name>
    <name evidence="2" type="ORF">CcrBL10_gp325</name>
</gene>
<name>A0A385E8N7_9CAUD</name>
<accession>A0A385E8N7</accession>
<evidence type="ECO:0000313" key="3">
    <source>
        <dbReference type="Proteomes" id="UP000258997"/>
    </source>
</evidence>
<sequence>MTSHAMVAHRWAQDDENARNVKGFNMYFERYGRGPDAVNVIFSYGTHFPAAAFVTDEHGRRVVLITTKGYSVSTSKHMSHIRRAIPSGVPVFHVPHVSRMHKPGGSSDFHAVNLESYLKAVADTAAKAKRARTNGPWLLSQAREALEEAKAYAAAFKLKTKVPANLEDVAGAWAKMTAAKAKAEAKARKEAEKRAREAAEQAKMRDADAFARWQAGEGYQAPYSYRTRDDGTVYLRRVGDELQTSQGATVPWEHAVKAFRFIKLCRERGEGFKTNGRVIRVGHFTVDSITPAGDMVAGCHRFAWSEIERLARAEGVLDLAPAADAVESREHA</sequence>
<organism evidence="1 3">
    <name type="scientific">Caulobacter phage CcrBL10</name>
    <dbReference type="NCBI Taxonomy" id="2283269"/>
    <lineage>
        <taxon>Viruses</taxon>
        <taxon>Duplodnaviria</taxon>
        <taxon>Heunggongvirae</taxon>
        <taxon>Uroviricota</taxon>
        <taxon>Caudoviricetes</taxon>
        <taxon>Jeanschmidtviridae</taxon>
        <taxon>Poindextervirus</taxon>
        <taxon>Poindextervirus BL10</taxon>
    </lineage>
</organism>
<keyword evidence="3" id="KW-1185">Reference proteome</keyword>
<proteinExistence type="predicted"/>
<dbReference type="EMBL" id="MH588544">
    <property type="protein sequence ID" value="AXQ68529.1"/>
    <property type="molecule type" value="Genomic_DNA"/>
</dbReference>
<reference evidence="1 3" key="1">
    <citation type="submission" date="2018-07" db="EMBL/GenBank/DDBJ databases">
        <title>Giant CbK-like Caulobacter bacteriophages have genetically divergent genomes.</title>
        <authorList>
            <person name="Wilson K.M."/>
            <person name="Ely B."/>
        </authorList>
    </citation>
    <scope>NUCLEOTIDE SEQUENCE [LARGE SCALE GENOMIC DNA]</scope>
</reference>
<evidence type="ECO:0000313" key="2">
    <source>
        <dbReference type="EMBL" id="AXQ68529.1"/>
    </source>
</evidence>
<protein>
    <submittedName>
        <fullName evidence="1">Uncharacterized protein</fullName>
    </submittedName>
</protein>
<dbReference type="EMBL" id="MH588544">
    <property type="protein sequence ID" value="AXQ68211.1"/>
    <property type="molecule type" value="Genomic_DNA"/>
</dbReference>
<evidence type="ECO:0000313" key="1">
    <source>
        <dbReference type="EMBL" id="AXQ68211.1"/>
    </source>
</evidence>